<organism evidence="1 2">
    <name type="scientific">Streptomyces camponoticapitis</name>
    <dbReference type="NCBI Taxonomy" id="1616125"/>
    <lineage>
        <taxon>Bacteria</taxon>
        <taxon>Bacillati</taxon>
        <taxon>Actinomycetota</taxon>
        <taxon>Actinomycetes</taxon>
        <taxon>Kitasatosporales</taxon>
        <taxon>Streptomycetaceae</taxon>
        <taxon>Streptomyces</taxon>
    </lineage>
</organism>
<name>A0ABQ2E3F7_9ACTN</name>
<accession>A0ABQ2E3F7</accession>
<dbReference type="EMBL" id="BMMV01000004">
    <property type="protein sequence ID" value="GGJ85843.1"/>
    <property type="molecule type" value="Genomic_DNA"/>
</dbReference>
<reference evidence="2" key="1">
    <citation type="journal article" date="2019" name="Int. J. Syst. Evol. Microbiol.">
        <title>The Global Catalogue of Microorganisms (GCM) 10K type strain sequencing project: providing services to taxonomists for standard genome sequencing and annotation.</title>
        <authorList>
            <consortium name="The Broad Institute Genomics Platform"/>
            <consortium name="The Broad Institute Genome Sequencing Center for Infectious Disease"/>
            <person name="Wu L."/>
            <person name="Ma J."/>
        </authorList>
    </citation>
    <scope>NUCLEOTIDE SEQUENCE [LARGE SCALE GENOMIC DNA]</scope>
    <source>
        <strain evidence="2">CGMCC 4.7275</strain>
    </source>
</reference>
<protein>
    <submittedName>
        <fullName evidence="1">Uncharacterized protein</fullName>
    </submittedName>
</protein>
<dbReference type="Proteomes" id="UP000660265">
    <property type="component" value="Unassembled WGS sequence"/>
</dbReference>
<comment type="caution">
    <text evidence="1">The sequence shown here is derived from an EMBL/GenBank/DDBJ whole genome shotgun (WGS) entry which is preliminary data.</text>
</comment>
<proteinExistence type="predicted"/>
<keyword evidence="2" id="KW-1185">Reference proteome</keyword>
<gene>
    <name evidence="1" type="ORF">GCM10011583_16900</name>
</gene>
<sequence length="279" mass="29438">MECSCFGLVDSGSVAPPESVDSSRFLLFHNAETVFYYVESNLKCLPSGVKGSPKPLPNGRPVMDDGRQKGVPKVGKSFPVRCPDCGHSHLFMAPAYPCPCGSAVSAPLVAGAPATRIVRRTWDDEWVTVSCSGCGRRDQWPHPELGCQCGAILRVPVRPVTAGATYDAVRAAALYLRAIGFQDVVRAQVPPEAGIDLRGPGLVAQVDSGARPADPRAVECLWLNALNESAVSAFFSLAGYADEARDRADSLGVPLFVLDPAGTPRPVNGPAAELDGSHA</sequence>
<evidence type="ECO:0000313" key="2">
    <source>
        <dbReference type="Proteomes" id="UP000660265"/>
    </source>
</evidence>
<evidence type="ECO:0000313" key="1">
    <source>
        <dbReference type="EMBL" id="GGJ85843.1"/>
    </source>
</evidence>